<organism evidence="1">
    <name type="scientific">viral metagenome</name>
    <dbReference type="NCBI Taxonomy" id="1070528"/>
    <lineage>
        <taxon>unclassified sequences</taxon>
        <taxon>metagenomes</taxon>
        <taxon>organismal metagenomes</taxon>
    </lineage>
</organism>
<dbReference type="EMBL" id="MN739510">
    <property type="protein sequence ID" value="QHT09385.1"/>
    <property type="molecule type" value="Genomic_DNA"/>
</dbReference>
<name>A0A6C0D0Z7_9ZZZZ</name>
<accession>A0A6C0D0Z7</accession>
<protein>
    <submittedName>
        <fullName evidence="1">Uncharacterized protein</fullName>
    </submittedName>
</protein>
<dbReference type="AlphaFoldDB" id="A0A6C0D0Z7"/>
<proteinExistence type="predicted"/>
<reference evidence="1" key="1">
    <citation type="journal article" date="2020" name="Nature">
        <title>Giant virus diversity and host interactions through global metagenomics.</title>
        <authorList>
            <person name="Schulz F."/>
            <person name="Roux S."/>
            <person name="Paez-Espino D."/>
            <person name="Jungbluth S."/>
            <person name="Walsh D.A."/>
            <person name="Denef V.J."/>
            <person name="McMahon K.D."/>
            <person name="Konstantinidis K.T."/>
            <person name="Eloe-Fadrosh E.A."/>
            <person name="Kyrpides N.C."/>
            <person name="Woyke T."/>
        </authorList>
    </citation>
    <scope>NUCLEOTIDE SEQUENCE</scope>
    <source>
        <strain evidence="1">GVMAG-M-3300023110-24</strain>
    </source>
</reference>
<evidence type="ECO:0000313" key="1">
    <source>
        <dbReference type="EMBL" id="QHT09385.1"/>
    </source>
</evidence>
<sequence length="91" mass="10948">MAIYLKYKDPPIPEKHLWLEIDLEKIKFNTKRDIDYVNNIIIKYNPELYLTINSMYKVYMKNLRSCLKIDVSVDEPSVPKIMKKVKKKNKN</sequence>